<dbReference type="EMBL" id="BAOQ01000004">
    <property type="protein sequence ID" value="GAC82707.1"/>
    <property type="molecule type" value="Genomic_DNA"/>
</dbReference>
<comment type="caution">
    <text evidence="2">The sequence shown here is derived from an EMBL/GenBank/DDBJ whole genome shotgun (WGS) entry which is preliminary data.</text>
</comment>
<dbReference type="PRINTS" id="PR00412">
    <property type="entry name" value="EPOXHYDRLASE"/>
</dbReference>
<keyword evidence="3" id="KW-1185">Reference proteome</keyword>
<evidence type="ECO:0000313" key="3">
    <source>
        <dbReference type="Proteomes" id="UP000035021"/>
    </source>
</evidence>
<dbReference type="InterPro" id="IPR000073">
    <property type="entry name" value="AB_hydrolase_1"/>
</dbReference>
<evidence type="ECO:0000259" key="1">
    <source>
        <dbReference type="Pfam" id="PF12697"/>
    </source>
</evidence>
<accession>A0ABQ0IGI1</accession>
<evidence type="ECO:0000313" key="2">
    <source>
        <dbReference type="EMBL" id="GAC82707.1"/>
    </source>
</evidence>
<dbReference type="Proteomes" id="UP000035021">
    <property type="component" value="Unassembled WGS sequence"/>
</dbReference>
<dbReference type="PRINTS" id="PR00111">
    <property type="entry name" value="ABHYDROLASE"/>
</dbReference>
<gene>
    <name evidence="2" type="ORF">GP2_004_00240</name>
</gene>
<dbReference type="Gene3D" id="3.40.50.1820">
    <property type="entry name" value="alpha/beta hydrolase"/>
    <property type="match status" value="1"/>
</dbReference>
<dbReference type="Pfam" id="PF12697">
    <property type="entry name" value="Abhydrolase_6"/>
    <property type="match status" value="1"/>
</dbReference>
<sequence>MKEMPMGTDVAEDAPDWFRTAVAITPEHSSTTVDGARITFRSWGERGAPGLILVHGGAAHAGWWDHIAPRYAGSRRVVALDLSGHGDSDWRDTYRIATWADEVAAVADVAGAADDAVLVGHSLGGLVGIRASIAHPDLVRDLVLVDSRILDAAGLAEIQRNQPHEGIPRRNKTYPTLEAALDRFRLVPDHASLDYARAYVARQSAVRDGDGWRWKFDRGFADELRDLPPRPPKSVRLSVVHGEHGVMTPAMVEQVTGHLDEPARVVELPGAGHHVMLEEPLALMDVIDEVLAERSARSQNPVG</sequence>
<dbReference type="PANTHER" id="PTHR43194:SF2">
    <property type="entry name" value="PEROXISOMAL MEMBRANE PROTEIN LPX1"/>
    <property type="match status" value="1"/>
</dbReference>
<dbReference type="InterPro" id="IPR050228">
    <property type="entry name" value="Carboxylesterase_BioH"/>
</dbReference>
<feature type="domain" description="AB hydrolase-1" evidence="1">
    <location>
        <begin position="51"/>
        <end position="283"/>
    </location>
</feature>
<dbReference type="GO" id="GO:0016787">
    <property type="term" value="F:hydrolase activity"/>
    <property type="evidence" value="ECO:0007669"/>
    <property type="project" value="UniProtKB-KW"/>
</dbReference>
<reference evidence="2 3" key="1">
    <citation type="submission" date="2013-02" db="EMBL/GenBank/DDBJ databases">
        <title>Whole genome shotgun sequence of Gordonia paraffinivorans NBRC 108238.</title>
        <authorList>
            <person name="Isaki-Nakamura S."/>
            <person name="Hosoyama A."/>
            <person name="Tsuchikane K."/>
            <person name="Ando Y."/>
            <person name="Baba S."/>
            <person name="Ohji S."/>
            <person name="Hamada M."/>
            <person name="Tamura T."/>
            <person name="Yamazoe A."/>
            <person name="Yamazaki S."/>
            <person name="Fujita N."/>
        </authorList>
    </citation>
    <scope>NUCLEOTIDE SEQUENCE [LARGE SCALE GENOMIC DNA]</scope>
    <source>
        <strain evidence="2 3">NBRC 108238</strain>
    </source>
</reference>
<dbReference type="InterPro" id="IPR000639">
    <property type="entry name" value="Epox_hydrolase-like"/>
</dbReference>
<keyword evidence="2" id="KW-0378">Hydrolase</keyword>
<dbReference type="PANTHER" id="PTHR43194">
    <property type="entry name" value="HYDROLASE ALPHA/BETA FOLD FAMILY"/>
    <property type="match status" value="1"/>
</dbReference>
<protein>
    <submittedName>
        <fullName evidence="2">Hydrolase</fullName>
    </submittedName>
</protein>
<dbReference type="InterPro" id="IPR029058">
    <property type="entry name" value="AB_hydrolase_fold"/>
</dbReference>
<dbReference type="SUPFAM" id="SSF53474">
    <property type="entry name" value="alpha/beta-Hydrolases"/>
    <property type="match status" value="1"/>
</dbReference>
<organism evidence="2 3">
    <name type="scientific">Gordonia paraffinivorans NBRC 108238</name>
    <dbReference type="NCBI Taxonomy" id="1223543"/>
    <lineage>
        <taxon>Bacteria</taxon>
        <taxon>Bacillati</taxon>
        <taxon>Actinomycetota</taxon>
        <taxon>Actinomycetes</taxon>
        <taxon>Mycobacteriales</taxon>
        <taxon>Gordoniaceae</taxon>
        <taxon>Gordonia</taxon>
    </lineage>
</organism>
<proteinExistence type="predicted"/>
<name>A0ABQ0IGI1_9ACTN</name>